<dbReference type="EMBL" id="BRXU01000002">
    <property type="protein sequence ID" value="GLC49531.1"/>
    <property type="molecule type" value="Genomic_DNA"/>
</dbReference>
<evidence type="ECO:0000313" key="2">
    <source>
        <dbReference type="Proteomes" id="UP001165080"/>
    </source>
</evidence>
<keyword evidence="2" id="KW-1185">Reference proteome</keyword>
<evidence type="ECO:0000313" key="1">
    <source>
        <dbReference type="EMBL" id="GLC49531.1"/>
    </source>
</evidence>
<name>A0A9W6EYX4_9CHLO</name>
<dbReference type="AlphaFoldDB" id="A0A9W6EYX4"/>
<proteinExistence type="predicted"/>
<comment type="caution">
    <text evidence="1">The sequence shown here is derived from an EMBL/GenBank/DDBJ whole genome shotgun (WGS) entry which is preliminary data.</text>
</comment>
<sequence length="85" mass="9511">MRQAIPVEQQVALALFHLAHGGSYRVLENQYAVARRTASKVVRRFAEGVLEVFANECGYPNAQRKTEIMEEFAVDSMPGRACRAV</sequence>
<reference evidence="1 2" key="1">
    <citation type="journal article" date="2023" name="Commun. Biol.">
        <title>Reorganization of the ancestral sex-determining regions during the evolution of trioecy in Pleodorina starrii.</title>
        <authorList>
            <person name="Takahashi K."/>
            <person name="Suzuki S."/>
            <person name="Kawai-Toyooka H."/>
            <person name="Yamamoto K."/>
            <person name="Hamaji T."/>
            <person name="Ootsuki R."/>
            <person name="Yamaguchi H."/>
            <person name="Kawachi M."/>
            <person name="Higashiyama T."/>
            <person name="Nozaki H."/>
        </authorList>
    </citation>
    <scope>NUCLEOTIDE SEQUENCE [LARGE SCALE GENOMIC DNA]</scope>
    <source>
        <strain evidence="1 2">NIES-4479</strain>
    </source>
</reference>
<accession>A0A9W6EYX4</accession>
<organism evidence="1 2">
    <name type="scientific">Pleodorina starrii</name>
    <dbReference type="NCBI Taxonomy" id="330485"/>
    <lineage>
        <taxon>Eukaryota</taxon>
        <taxon>Viridiplantae</taxon>
        <taxon>Chlorophyta</taxon>
        <taxon>core chlorophytes</taxon>
        <taxon>Chlorophyceae</taxon>
        <taxon>CS clade</taxon>
        <taxon>Chlamydomonadales</taxon>
        <taxon>Volvocaceae</taxon>
        <taxon>Pleodorina</taxon>
    </lineage>
</organism>
<gene>
    <name evidence="1" type="primary">PLESTB000279</name>
    <name evidence="1" type="ORF">PLESTB_000229300</name>
</gene>
<dbReference type="Proteomes" id="UP001165080">
    <property type="component" value="Unassembled WGS sequence"/>
</dbReference>
<protein>
    <submittedName>
        <fullName evidence="1">Uncharacterized protein</fullName>
    </submittedName>
</protein>